<proteinExistence type="inferred from homology"/>
<accession>A0A453CN46</accession>
<feature type="compositionally biased region" description="Polar residues" evidence="4">
    <location>
        <begin position="7"/>
        <end position="20"/>
    </location>
</feature>
<reference evidence="7" key="2">
    <citation type="journal article" date="2017" name="Nat. Plants">
        <title>The Aegilops tauschii genome reveals multiple impacts of transposons.</title>
        <authorList>
            <person name="Zhao G."/>
            <person name="Zou C."/>
            <person name="Li K."/>
            <person name="Wang K."/>
            <person name="Li T."/>
            <person name="Gao L."/>
            <person name="Zhang X."/>
            <person name="Wang H."/>
            <person name="Yang Z."/>
            <person name="Liu X."/>
            <person name="Jiang W."/>
            <person name="Mao L."/>
            <person name="Kong X."/>
            <person name="Jiao Y."/>
            <person name="Jia J."/>
        </authorList>
    </citation>
    <scope>NUCLEOTIDE SEQUENCE [LARGE SCALE GENOMIC DNA]</scope>
    <source>
        <strain evidence="7">cv. AL8/78</strain>
    </source>
</reference>
<dbReference type="Pfam" id="PF06244">
    <property type="entry name" value="Ccdc124"/>
    <property type="match status" value="1"/>
</dbReference>
<dbReference type="EnsemblPlants" id="AET2Gv20902500.2">
    <property type="protein sequence ID" value="AET2Gv20902500.2"/>
    <property type="gene ID" value="AET2Gv20902500"/>
</dbReference>
<keyword evidence="7" id="KW-1185">Reference proteome</keyword>
<evidence type="ECO:0000256" key="2">
    <source>
        <dbReference type="ARBA" id="ARBA00023054"/>
    </source>
</evidence>
<dbReference type="Proteomes" id="UP000015105">
    <property type="component" value="Chromosome 2D"/>
</dbReference>
<organism evidence="6 7">
    <name type="scientific">Aegilops tauschii subsp. strangulata</name>
    <name type="common">Goatgrass</name>
    <dbReference type="NCBI Taxonomy" id="200361"/>
    <lineage>
        <taxon>Eukaryota</taxon>
        <taxon>Viridiplantae</taxon>
        <taxon>Streptophyta</taxon>
        <taxon>Embryophyta</taxon>
        <taxon>Tracheophyta</taxon>
        <taxon>Spermatophyta</taxon>
        <taxon>Magnoliopsida</taxon>
        <taxon>Liliopsida</taxon>
        <taxon>Poales</taxon>
        <taxon>Poaceae</taxon>
        <taxon>BOP clade</taxon>
        <taxon>Pooideae</taxon>
        <taxon>Triticodae</taxon>
        <taxon>Triticeae</taxon>
        <taxon>Triticinae</taxon>
        <taxon>Aegilops</taxon>
    </lineage>
</organism>
<dbReference type="InterPro" id="IPR010422">
    <property type="entry name" value="Ccdc124/Oxs1"/>
</dbReference>
<evidence type="ECO:0000256" key="4">
    <source>
        <dbReference type="SAM" id="MobiDB-lite"/>
    </source>
</evidence>
<evidence type="ECO:0000259" key="5">
    <source>
        <dbReference type="Pfam" id="PF06244"/>
    </source>
</evidence>
<reference evidence="6" key="4">
    <citation type="submission" date="2019-03" db="UniProtKB">
        <authorList>
            <consortium name="EnsemblPlants"/>
        </authorList>
    </citation>
    <scope>IDENTIFICATION</scope>
</reference>
<name>A0A453CN46_AEGTS</name>
<evidence type="ECO:0000256" key="3">
    <source>
        <dbReference type="SAM" id="Coils"/>
    </source>
</evidence>
<evidence type="ECO:0000256" key="1">
    <source>
        <dbReference type="ARBA" id="ARBA00008296"/>
    </source>
</evidence>
<dbReference type="GO" id="GO:0006366">
    <property type="term" value="P:transcription by RNA polymerase II"/>
    <property type="evidence" value="ECO:0007669"/>
    <property type="project" value="TreeGrafter"/>
</dbReference>
<reference evidence="6" key="3">
    <citation type="journal article" date="2017" name="Nature">
        <title>Genome sequence of the progenitor of the wheat D genome Aegilops tauschii.</title>
        <authorList>
            <person name="Luo M.C."/>
            <person name="Gu Y.Q."/>
            <person name="Puiu D."/>
            <person name="Wang H."/>
            <person name="Twardziok S.O."/>
            <person name="Deal K.R."/>
            <person name="Huo N."/>
            <person name="Zhu T."/>
            <person name="Wang L."/>
            <person name="Wang Y."/>
            <person name="McGuire P.E."/>
            <person name="Liu S."/>
            <person name="Long H."/>
            <person name="Ramasamy R.K."/>
            <person name="Rodriguez J.C."/>
            <person name="Van S.L."/>
            <person name="Yuan L."/>
            <person name="Wang Z."/>
            <person name="Xia Z."/>
            <person name="Xiao L."/>
            <person name="Anderson O.D."/>
            <person name="Ouyang S."/>
            <person name="Liang Y."/>
            <person name="Zimin A.V."/>
            <person name="Pertea G."/>
            <person name="Qi P."/>
            <person name="Bennetzen J.L."/>
            <person name="Dai X."/>
            <person name="Dawson M.W."/>
            <person name="Muller H.G."/>
            <person name="Kugler K."/>
            <person name="Rivarola-Duarte L."/>
            <person name="Spannagl M."/>
            <person name="Mayer K.F.X."/>
            <person name="Lu F.H."/>
            <person name="Bevan M.W."/>
            <person name="Leroy P."/>
            <person name="Li P."/>
            <person name="You F.M."/>
            <person name="Sun Q."/>
            <person name="Liu Z."/>
            <person name="Lyons E."/>
            <person name="Wicker T."/>
            <person name="Salzberg S.L."/>
            <person name="Devos K.M."/>
            <person name="Dvorak J."/>
        </authorList>
    </citation>
    <scope>NUCLEOTIDE SEQUENCE [LARGE SCALE GENOMIC DNA]</scope>
    <source>
        <strain evidence="6">cv. AL8/78</strain>
    </source>
</reference>
<evidence type="ECO:0000313" key="6">
    <source>
        <dbReference type="EnsemblPlants" id="AET2Gv20902500.3"/>
    </source>
</evidence>
<reference evidence="6" key="5">
    <citation type="journal article" date="2021" name="G3 (Bethesda)">
        <title>Aegilops tauschii genome assembly Aet v5.0 features greater sequence contiguity and improved annotation.</title>
        <authorList>
            <person name="Wang L."/>
            <person name="Zhu T."/>
            <person name="Rodriguez J.C."/>
            <person name="Deal K.R."/>
            <person name="Dubcovsky J."/>
            <person name="McGuire P.E."/>
            <person name="Lux T."/>
            <person name="Spannagl M."/>
            <person name="Mayer K.F.X."/>
            <person name="Baldrich P."/>
            <person name="Meyers B.C."/>
            <person name="Huo N."/>
            <person name="Gu Y.Q."/>
            <person name="Zhou H."/>
            <person name="Devos K.M."/>
            <person name="Bennetzen J.L."/>
            <person name="Unver T."/>
            <person name="Budak H."/>
            <person name="Gulick P.J."/>
            <person name="Galiba G."/>
            <person name="Kalapos B."/>
            <person name="Nelson D.R."/>
            <person name="Li P."/>
            <person name="You F.M."/>
            <person name="Luo M.C."/>
            <person name="Dvorak J."/>
        </authorList>
    </citation>
    <scope>NUCLEOTIDE SEQUENCE [LARGE SCALE GENOMIC DNA]</scope>
    <source>
        <strain evidence="6">cv. AL8/78</strain>
    </source>
</reference>
<evidence type="ECO:0000313" key="7">
    <source>
        <dbReference type="Proteomes" id="UP000015105"/>
    </source>
</evidence>
<dbReference type="GO" id="GO:0005634">
    <property type="term" value="C:nucleus"/>
    <property type="evidence" value="ECO:0007669"/>
    <property type="project" value="TreeGrafter"/>
</dbReference>
<dbReference type="AlphaFoldDB" id="A0A453CN46"/>
<dbReference type="EnsemblPlants" id="AET2Gv20902500.3">
    <property type="protein sequence ID" value="AET2Gv20902500.3"/>
    <property type="gene ID" value="AET2Gv20902500"/>
</dbReference>
<feature type="compositionally biased region" description="Basic and acidic residues" evidence="4">
    <location>
        <begin position="55"/>
        <end position="117"/>
    </location>
</feature>
<dbReference type="PANTHER" id="PTHR21680:SF0">
    <property type="entry name" value="COILED-COIL DOMAIN-CONTAINING PROTEIN 124"/>
    <property type="match status" value="1"/>
</dbReference>
<sequence>PDPSPRQPTQTFPKSQSRPSASPKFPTPRRAADRTAKSRAPPAMPKKMGVNSKAEAARERRSAEESDRRQRAERAKEEEYWREAEGSKSRAARRREEEAEKRAEAAARKAENRRLAEAEAAAVASAVSKTDARKANRVGAPAPKVTEAELVRRREEERLRLEREAEAAKKRAARTAEEEEYERVVLVANTNRDDSVIEASGVDEAIVRLSLVDTDAALPADRHPERRLKASFKAFEEAELPRLKEEKPGLTLKQYKDMIWKLWKKSPDNPLNKATE</sequence>
<keyword evidence="2 3" id="KW-0175">Coiled coil</keyword>
<feature type="coiled-coil region" evidence="3">
    <location>
        <begin position="151"/>
        <end position="182"/>
    </location>
</feature>
<dbReference type="PANTHER" id="PTHR21680">
    <property type="entry name" value="COILED-COIL DOMAIN-CONTAINING PROTEIN 124"/>
    <property type="match status" value="1"/>
</dbReference>
<reference evidence="7" key="1">
    <citation type="journal article" date="2014" name="Science">
        <title>Ancient hybridizations among the ancestral genomes of bread wheat.</title>
        <authorList>
            <consortium name="International Wheat Genome Sequencing Consortium,"/>
            <person name="Marcussen T."/>
            <person name="Sandve S.R."/>
            <person name="Heier L."/>
            <person name="Spannagl M."/>
            <person name="Pfeifer M."/>
            <person name="Jakobsen K.S."/>
            <person name="Wulff B.B."/>
            <person name="Steuernagel B."/>
            <person name="Mayer K.F."/>
            <person name="Olsen O.A."/>
        </authorList>
    </citation>
    <scope>NUCLEOTIDE SEQUENCE [LARGE SCALE GENOMIC DNA]</scope>
    <source>
        <strain evidence="7">cv. AL8/78</strain>
    </source>
</reference>
<comment type="similarity">
    <text evidence="1">Belongs to the CCDC124 family.</text>
</comment>
<dbReference type="Gramene" id="AET2Gv20902500.3">
    <property type="protein sequence ID" value="AET2Gv20902500.3"/>
    <property type="gene ID" value="AET2Gv20902500"/>
</dbReference>
<dbReference type="STRING" id="200361.A0A453CN46"/>
<feature type="domain" description="Coiled-coil" evidence="5">
    <location>
        <begin position="190"/>
        <end position="273"/>
    </location>
</feature>
<dbReference type="InterPro" id="IPR054414">
    <property type="entry name" value="Ccdc124/Oxs1_C"/>
</dbReference>
<protein>
    <recommendedName>
        <fullName evidence="5">Coiled-coil domain-containing protein</fullName>
    </recommendedName>
</protein>
<dbReference type="GO" id="GO:0003713">
    <property type="term" value="F:transcription coactivator activity"/>
    <property type="evidence" value="ECO:0007669"/>
    <property type="project" value="TreeGrafter"/>
</dbReference>
<dbReference type="Gramene" id="AET2Gv20902500.2">
    <property type="protein sequence ID" value="AET2Gv20902500.2"/>
    <property type="gene ID" value="AET2Gv20902500"/>
</dbReference>
<feature type="region of interest" description="Disordered" evidence="4">
    <location>
        <begin position="1"/>
        <end position="141"/>
    </location>
</feature>